<feature type="domain" description="TMC" evidence="6">
    <location>
        <begin position="518"/>
        <end position="569"/>
    </location>
</feature>
<accession>A0A1B0D1E3</accession>
<organism evidence="7 8">
    <name type="scientific">Phlebotomus papatasi</name>
    <name type="common">Sandfly</name>
    <dbReference type="NCBI Taxonomy" id="29031"/>
    <lineage>
        <taxon>Eukaryota</taxon>
        <taxon>Metazoa</taxon>
        <taxon>Ecdysozoa</taxon>
        <taxon>Arthropoda</taxon>
        <taxon>Hexapoda</taxon>
        <taxon>Insecta</taxon>
        <taxon>Pterygota</taxon>
        <taxon>Neoptera</taxon>
        <taxon>Endopterygota</taxon>
        <taxon>Diptera</taxon>
        <taxon>Nematocera</taxon>
        <taxon>Psychodoidea</taxon>
        <taxon>Psychodidae</taxon>
        <taxon>Phlebotomus</taxon>
        <taxon>Phlebotomus</taxon>
    </lineage>
</organism>
<dbReference type="PANTHER" id="PTHR23302">
    <property type="entry name" value="TRANSMEMBRANE CHANNEL-RELATED"/>
    <property type="match status" value="1"/>
</dbReference>
<dbReference type="Proteomes" id="UP000092462">
    <property type="component" value="Unassembled WGS sequence"/>
</dbReference>
<dbReference type="EnsemblMetazoa" id="PPAI001166-RA">
    <property type="protein sequence ID" value="PPAI001166-PA"/>
    <property type="gene ID" value="PPAI001166"/>
</dbReference>
<evidence type="ECO:0000313" key="8">
    <source>
        <dbReference type="Proteomes" id="UP000092462"/>
    </source>
</evidence>
<name>A0A1B0D1E3_PHLPP</name>
<comment type="similarity">
    <text evidence="2">Belongs to the TMC family.</text>
</comment>
<dbReference type="PANTHER" id="PTHR23302:SF43">
    <property type="entry name" value="TMC DOMAIN-CONTAINING PROTEIN"/>
    <property type="match status" value="1"/>
</dbReference>
<dbReference type="AlphaFoldDB" id="A0A1B0D1E3"/>
<evidence type="ECO:0000256" key="3">
    <source>
        <dbReference type="ARBA" id="ARBA00022692"/>
    </source>
</evidence>
<evidence type="ECO:0000256" key="2">
    <source>
        <dbReference type="ARBA" id="ARBA00006510"/>
    </source>
</evidence>
<dbReference type="VEuPathDB" id="VectorBase:PPAPM1_002353"/>
<evidence type="ECO:0000256" key="1">
    <source>
        <dbReference type="ARBA" id="ARBA00004141"/>
    </source>
</evidence>
<protein>
    <recommendedName>
        <fullName evidence="6">TMC domain-containing protein</fullName>
    </recommendedName>
</protein>
<dbReference type="EMBL" id="AJVK01010220">
    <property type="status" value="NOT_ANNOTATED_CDS"/>
    <property type="molecule type" value="Genomic_DNA"/>
</dbReference>
<dbReference type="GO" id="GO:0008381">
    <property type="term" value="F:mechanosensitive monoatomic ion channel activity"/>
    <property type="evidence" value="ECO:0007669"/>
    <property type="project" value="TreeGrafter"/>
</dbReference>
<evidence type="ECO:0000313" key="7">
    <source>
        <dbReference type="EnsemblMetazoa" id="PPAI001166-PA"/>
    </source>
</evidence>
<dbReference type="VEuPathDB" id="VectorBase:PPAI001166"/>
<dbReference type="GO" id="GO:0005886">
    <property type="term" value="C:plasma membrane"/>
    <property type="evidence" value="ECO:0007669"/>
    <property type="project" value="InterPro"/>
</dbReference>
<keyword evidence="8" id="KW-1185">Reference proteome</keyword>
<dbReference type="InterPro" id="IPR038900">
    <property type="entry name" value="TMC"/>
</dbReference>
<dbReference type="InterPro" id="IPR012496">
    <property type="entry name" value="TMC_dom"/>
</dbReference>
<evidence type="ECO:0000259" key="6">
    <source>
        <dbReference type="Pfam" id="PF07810"/>
    </source>
</evidence>
<keyword evidence="4" id="KW-1133">Transmembrane helix</keyword>
<evidence type="ECO:0000256" key="4">
    <source>
        <dbReference type="ARBA" id="ARBA00022989"/>
    </source>
</evidence>
<sequence>CASEKNKCPFAFSSENFVIKITIKRCFYQSRKMNRRRTNLSSVFNIDTDTGGASMSLSEREIHSQDNLLHMDFSERNTCFADEFKLWGTQSGNRTLIQKTINFMPSRFKRQLSLDSRISGPNHDNDIEEITQQIEQNNQLMADNPLSRHLRIERIKSLPQTINIKREISAKLSTSARNRTDSKSISYWQRFKYAYRILRTRLGAFLANILTNLEIWYGSMRNIEGHFGSGVSAYFKFLRWLFISYCIVAVLCFGFIVLPQLLLNKHHGGFKPTTMFKFLDIFTGEGYLTTTVLFYGGYSNETISIIPKNTYNLPMGYFLTMISVYLITFVIMSVSMARSYRRTFIESSGITSTYADKIFCAWDFGISNEKMARLAHKSLFNELREMLNELEKPKLDKTFIQKFWNIALKISSHFLVLFMLAGLGVGMWTMLKYFEEIEDVTRSFSYLYLPISINCIMLVMQMVFGYISKMEGYKNPRTRVHITLMRNFLLEVCWETSIGQEIYRLVIVDFVISIVASLSLVFNQTLLFIGLLYSPILPVIVIIKMILMFYILKAILIKYCKPPAKLWKSTQTHTLYLVMSFLSLLGVLVANGYIMTQVKVSKSCGPFRNFDFMYEIITLNIAKLTKDHLFWRIVVSITRPAFVGGILLGIVIVYYLRSKSRARIGMVKLLKEMLYMEARDKEFLLGHIMKLAQQSDSHAE</sequence>
<comment type="subcellular location">
    <subcellularLocation>
        <location evidence="1">Membrane</location>
        <topology evidence="1">Multi-pass membrane protein</topology>
    </subcellularLocation>
</comment>
<evidence type="ECO:0000256" key="5">
    <source>
        <dbReference type="ARBA" id="ARBA00023136"/>
    </source>
</evidence>
<keyword evidence="3" id="KW-0812">Transmembrane</keyword>
<dbReference type="Pfam" id="PF07810">
    <property type="entry name" value="TMC"/>
    <property type="match status" value="2"/>
</dbReference>
<proteinExistence type="inferred from homology"/>
<dbReference type="EMBL" id="AJVK01010221">
    <property type="status" value="NOT_ANNOTATED_CDS"/>
    <property type="molecule type" value="Genomic_DNA"/>
</dbReference>
<reference evidence="7" key="1">
    <citation type="submission" date="2022-08" db="UniProtKB">
        <authorList>
            <consortium name="EnsemblMetazoa"/>
        </authorList>
    </citation>
    <scope>IDENTIFICATION</scope>
    <source>
        <strain evidence="7">Israel</strain>
    </source>
</reference>
<feature type="domain" description="TMC" evidence="6">
    <location>
        <begin position="493"/>
        <end position="516"/>
    </location>
</feature>
<keyword evidence="5" id="KW-0472">Membrane</keyword>